<accession>A0A1E7Q600</accession>
<dbReference type="AlphaFoldDB" id="A0A1E7Q600"/>
<protein>
    <submittedName>
        <fullName evidence="1">Uncharacterized protein</fullName>
    </submittedName>
</protein>
<dbReference type="OrthoDB" id="6322227at2"/>
<dbReference type="EMBL" id="MKEK01000001">
    <property type="protein sequence ID" value="OEY69595.1"/>
    <property type="molecule type" value="Genomic_DNA"/>
</dbReference>
<comment type="caution">
    <text evidence="1">The sequence shown here is derived from an EMBL/GenBank/DDBJ whole genome shotgun (WGS) entry which is preliminary data.</text>
</comment>
<name>A0A1E7Q600_9GAMM</name>
<evidence type="ECO:0000313" key="1">
    <source>
        <dbReference type="EMBL" id="OEY69595.1"/>
    </source>
</evidence>
<keyword evidence="2" id="KW-1185">Reference proteome</keyword>
<proteinExistence type="predicted"/>
<evidence type="ECO:0000313" key="2">
    <source>
        <dbReference type="Proteomes" id="UP000242258"/>
    </source>
</evidence>
<reference evidence="2" key="1">
    <citation type="submission" date="2016-09" db="EMBL/GenBank/DDBJ databases">
        <authorList>
            <person name="Wan X."/>
            <person name="Hou S."/>
        </authorList>
    </citation>
    <scope>NUCLEOTIDE SEQUENCE [LARGE SCALE GENOMIC DNA]</scope>
    <source>
        <strain evidence="2">KH87</strain>
    </source>
</reference>
<organism evidence="1 2">
    <name type="scientific">Rheinheimera salexigens</name>
    <dbReference type="NCBI Taxonomy" id="1628148"/>
    <lineage>
        <taxon>Bacteria</taxon>
        <taxon>Pseudomonadati</taxon>
        <taxon>Pseudomonadota</taxon>
        <taxon>Gammaproteobacteria</taxon>
        <taxon>Chromatiales</taxon>
        <taxon>Chromatiaceae</taxon>
        <taxon>Rheinheimera</taxon>
    </lineage>
</organism>
<sequence>MYKSRLSRRTMSKSSVATDNQILQLHIAMAEKLLAEPWRVEAVRDKLEKRYQAGLIRHSGYIHWFSILDCIDQPDLFKQTLLDEGERMRKLRRRTILIGILSEEERSAIMADKS</sequence>
<dbReference type="Proteomes" id="UP000242258">
    <property type="component" value="Unassembled WGS sequence"/>
</dbReference>
<gene>
    <name evidence="1" type="ORF">BI198_08505</name>
</gene>